<accession>A0A0D0CU44</accession>
<feature type="transmembrane region" description="Helical" evidence="1">
    <location>
        <begin position="12"/>
        <end position="35"/>
    </location>
</feature>
<dbReference type="HOGENOM" id="CLU_1981823_0_0_1"/>
<evidence type="ECO:0000313" key="2">
    <source>
        <dbReference type="EMBL" id="KIK59343.1"/>
    </source>
</evidence>
<dbReference type="EMBL" id="KN834780">
    <property type="protein sequence ID" value="KIK59343.1"/>
    <property type="molecule type" value="Genomic_DNA"/>
</dbReference>
<name>A0A0D0CU44_9AGAR</name>
<sequence length="126" mass="12946">MFLISVERNPTHYWLLLVTVSNGLGIFTALPGCILRILALIGHIKEAENSAADVAESIVDGDILATDNSFTGITLNLAACVSRPVLVFGLLGTVPYVGAGATAVYFACVAGAAAAEKASVDPLTPS</sequence>
<keyword evidence="3" id="KW-1185">Reference proteome</keyword>
<dbReference type="Proteomes" id="UP000053593">
    <property type="component" value="Unassembled WGS sequence"/>
</dbReference>
<protein>
    <submittedName>
        <fullName evidence="2">Uncharacterized protein</fullName>
    </submittedName>
</protein>
<dbReference type="AlphaFoldDB" id="A0A0D0CU44"/>
<gene>
    <name evidence="2" type="ORF">GYMLUDRAFT_245413</name>
</gene>
<keyword evidence="1" id="KW-0812">Transmembrane</keyword>
<evidence type="ECO:0000256" key="1">
    <source>
        <dbReference type="SAM" id="Phobius"/>
    </source>
</evidence>
<dbReference type="OrthoDB" id="194289at2759"/>
<keyword evidence="1" id="KW-1133">Transmembrane helix</keyword>
<evidence type="ECO:0000313" key="3">
    <source>
        <dbReference type="Proteomes" id="UP000053593"/>
    </source>
</evidence>
<organism evidence="2 3">
    <name type="scientific">Collybiopsis luxurians FD-317 M1</name>
    <dbReference type="NCBI Taxonomy" id="944289"/>
    <lineage>
        <taxon>Eukaryota</taxon>
        <taxon>Fungi</taxon>
        <taxon>Dikarya</taxon>
        <taxon>Basidiomycota</taxon>
        <taxon>Agaricomycotina</taxon>
        <taxon>Agaricomycetes</taxon>
        <taxon>Agaricomycetidae</taxon>
        <taxon>Agaricales</taxon>
        <taxon>Marasmiineae</taxon>
        <taxon>Omphalotaceae</taxon>
        <taxon>Collybiopsis</taxon>
        <taxon>Collybiopsis luxurians</taxon>
    </lineage>
</organism>
<proteinExistence type="predicted"/>
<keyword evidence="1" id="KW-0472">Membrane</keyword>
<reference evidence="2 3" key="1">
    <citation type="submission" date="2014-04" db="EMBL/GenBank/DDBJ databases">
        <title>Evolutionary Origins and Diversification of the Mycorrhizal Mutualists.</title>
        <authorList>
            <consortium name="DOE Joint Genome Institute"/>
            <consortium name="Mycorrhizal Genomics Consortium"/>
            <person name="Kohler A."/>
            <person name="Kuo A."/>
            <person name="Nagy L.G."/>
            <person name="Floudas D."/>
            <person name="Copeland A."/>
            <person name="Barry K.W."/>
            <person name="Cichocki N."/>
            <person name="Veneault-Fourrey C."/>
            <person name="LaButti K."/>
            <person name="Lindquist E.A."/>
            <person name="Lipzen A."/>
            <person name="Lundell T."/>
            <person name="Morin E."/>
            <person name="Murat C."/>
            <person name="Riley R."/>
            <person name="Ohm R."/>
            <person name="Sun H."/>
            <person name="Tunlid A."/>
            <person name="Henrissat B."/>
            <person name="Grigoriev I.V."/>
            <person name="Hibbett D.S."/>
            <person name="Martin F."/>
        </authorList>
    </citation>
    <scope>NUCLEOTIDE SEQUENCE [LARGE SCALE GENOMIC DNA]</scope>
    <source>
        <strain evidence="2 3">FD-317 M1</strain>
    </source>
</reference>